<reference evidence="2 3" key="1">
    <citation type="submission" date="2021-08" db="EMBL/GenBank/DDBJ databases">
        <authorList>
            <person name="Ping M."/>
        </authorList>
    </citation>
    <scope>NUCLEOTIDE SEQUENCE [LARGE SCALE GENOMIC DNA]</scope>
    <source>
        <strain evidence="2 3">MG28</strain>
    </source>
</reference>
<feature type="compositionally biased region" description="Low complexity" evidence="1">
    <location>
        <begin position="246"/>
        <end position="267"/>
    </location>
</feature>
<evidence type="ECO:0000256" key="1">
    <source>
        <dbReference type="SAM" id="MobiDB-lite"/>
    </source>
</evidence>
<feature type="region of interest" description="Disordered" evidence="1">
    <location>
        <begin position="234"/>
        <end position="380"/>
    </location>
</feature>
<evidence type="ECO:0000313" key="2">
    <source>
        <dbReference type="EMBL" id="QYX79596.1"/>
    </source>
</evidence>
<gene>
    <name evidence="2" type="ORF">K1J60_26495</name>
</gene>
<name>A0ABX8XWQ0_9ACTN</name>
<dbReference type="Proteomes" id="UP000827138">
    <property type="component" value="Chromosome"/>
</dbReference>
<feature type="compositionally biased region" description="Pro residues" evidence="1">
    <location>
        <begin position="268"/>
        <end position="286"/>
    </location>
</feature>
<evidence type="ECO:0008006" key="4">
    <source>
        <dbReference type="Google" id="ProtNLM"/>
    </source>
</evidence>
<protein>
    <recommendedName>
        <fullName evidence="4">Transcriptional regulator</fullName>
    </recommendedName>
</protein>
<organism evidence="2 3">
    <name type="scientific">Streptomyces akebiae</name>
    <dbReference type="NCBI Taxonomy" id="2865673"/>
    <lineage>
        <taxon>Bacteria</taxon>
        <taxon>Bacillati</taxon>
        <taxon>Actinomycetota</taxon>
        <taxon>Actinomycetes</taxon>
        <taxon>Kitasatosporales</taxon>
        <taxon>Streptomycetaceae</taxon>
        <taxon>Streptomyces</taxon>
    </lineage>
</organism>
<accession>A0ABX8XWQ0</accession>
<proteinExistence type="predicted"/>
<dbReference type="EMBL" id="CP080647">
    <property type="protein sequence ID" value="QYX79596.1"/>
    <property type="molecule type" value="Genomic_DNA"/>
</dbReference>
<keyword evidence="3" id="KW-1185">Reference proteome</keyword>
<sequence length="396" mass="41228">MSVITTPAPPLPVRGEHFRQAVTPMLSRLAAERATGVLLRESGSLYLSEGKVVHAESPRSPGLDVLLTTGGILDSDGWREAVDTAGAGLRVGRFLVDSGRVARGALELCHAGALFDAAYFVLGPSSAPASFRYGAAHWLGPIRPVPVATVEREARRRRDLLHRIWPDPATDEAPLIRAVGLDAPPVPARQGAVLDQVDGFRTAAEISLTLGRPAFHTLVDVRRLAAAGLISTARHSPVPAPPVPTGADHAPAAPRGRAPATHPGLTPARPPDLTPPPGPDRSPLPGPSRRTQVDPHLLTPADPSLLTPVDPGHLTSVAPGHLASAHPAHPTPARPAHSGRLASADPHHLTASAPGREPSAGLTAGVEAAPPAPPWLTTPDPDVALLQRLRDALEAL</sequence>
<evidence type="ECO:0000313" key="3">
    <source>
        <dbReference type="Proteomes" id="UP000827138"/>
    </source>
</evidence>